<dbReference type="PANTHER" id="PTHR11236:SF50">
    <property type="entry name" value="AMINODEOXYCHORISMATE SYNTHASE COMPONENT 1"/>
    <property type="match status" value="1"/>
</dbReference>
<keyword evidence="6" id="KW-1185">Reference proteome</keyword>
<name>A0A285IVT2_9GAMM</name>
<protein>
    <recommendedName>
        <fullName evidence="1">aminodeoxychorismate synthase</fullName>
        <ecNumber evidence="1">2.6.1.85</ecNumber>
    </recommendedName>
</protein>
<proteinExistence type="predicted"/>
<dbReference type="PANTHER" id="PTHR11236">
    <property type="entry name" value="AMINOBENZOATE/ANTHRANILATE SYNTHASE"/>
    <property type="match status" value="1"/>
</dbReference>
<evidence type="ECO:0000259" key="3">
    <source>
        <dbReference type="Pfam" id="PF00425"/>
    </source>
</evidence>
<evidence type="ECO:0000313" key="5">
    <source>
        <dbReference type="EMBL" id="SNY51041.1"/>
    </source>
</evidence>
<feature type="domain" description="Chorismate-utilising enzyme C-terminal" evidence="3">
    <location>
        <begin position="188"/>
        <end position="441"/>
    </location>
</feature>
<organism evidence="5 6">
    <name type="scientific">Arsukibacterium tuosuense</name>
    <dbReference type="NCBI Taxonomy" id="1323745"/>
    <lineage>
        <taxon>Bacteria</taxon>
        <taxon>Pseudomonadati</taxon>
        <taxon>Pseudomonadota</taxon>
        <taxon>Gammaproteobacteria</taxon>
        <taxon>Chromatiales</taxon>
        <taxon>Chromatiaceae</taxon>
        <taxon>Arsukibacterium</taxon>
    </lineage>
</organism>
<dbReference type="SUPFAM" id="SSF56322">
    <property type="entry name" value="ADC synthase"/>
    <property type="match status" value="1"/>
</dbReference>
<dbReference type="Pfam" id="PF00425">
    <property type="entry name" value="Chorismate_bind"/>
    <property type="match status" value="1"/>
</dbReference>
<evidence type="ECO:0000313" key="6">
    <source>
        <dbReference type="Proteomes" id="UP000219353"/>
    </source>
</evidence>
<dbReference type="InterPro" id="IPR005801">
    <property type="entry name" value="ADC_synthase"/>
</dbReference>
<dbReference type="OrthoDB" id="9803598at2"/>
<dbReference type="AlphaFoldDB" id="A0A285IVT2"/>
<dbReference type="InterPro" id="IPR015890">
    <property type="entry name" value="Chorismate_C"/>
</dbReference>
<dbReference type="RefSeq" id="WP_097111006.1">
    <property type="nucleotide sequence ID" value="NZ_OBEB01000003.1"/>
</dbReference>
<dbReference type="Pfam" id="PF04715">
    <property type="entry name" value="Anth_synt_I_N"/>
    <property type="match status" value="1"/>
</dbReference>
<dbReference type="GO" id="GO:0000162">
    <property type="term" value="P:L-tryptophan biosynthetic process"/>
    <property type="evidence" value="ECO:0007669"/>
    <property type="project" value="TreeGrafter"/>
</dbReference>
<dbReference type="InterPro" id="IPR006805">
    <property type="entry name" value="Anth_synth_I_N"/>
</dbReference>
<accession>A0A285IVT2</accession>
<feature type="domain" description="Anthranilate synthase component I N-terminal" evidence="4">
    <location>
        <begin position="15"/>
        <end position="148"/>
    </location>
</feature>
<dbReference type="Proteomes" id="UP000219353">
    <property type="component" value="Unassembled WGS sequence"/>
</dbReference>
<dbReference type="EC" id="2.6.1.85" evidence="1"/>
<dbReference type="NCBIfam" id="TIGR00553">
    <property type="entry name" value="pabB"/>
    <property type="match status" value="1"/>
</dbReference>
<evidence type="ECO:0000259" key="4">
    <source>
        <dbReference type="Pfam" id="PF04715"/>
    </source>
</evidence>
<sequence length="470" mass="52182">MQQYLIPQLAPDELTDYFSHFASQPWAMLLDSAASDHPNSRYQIMVLQPLATLTASNGITTLRDEYGSHDYPQDPFTVLDCSLKRYFPTPADSELPFSGGALGYFGYDLGRYLEQLPDHSEYDIQLPDMAIGLYSWALILDKQQKQLWCVDYNNDAESHWQKLQYQLAQATTATPFQLTGDWQANISQQQYNERFEKIQQHLLNGNCYQINLAQRFSAGFQGDEWQAYLALREANAAPFSAFIRLEHGAVLSISPERFLQLKNGQVETKPIKGTRPRHLNPKLDQQAAEQLQQAEKDRAENVMIVDLLRNDLGKVCSVGSVAVPELFAIESFPAVHHLVSTVTGTLAEQYSACDLLRGAFPGGSITGAPKVAAMQIIEQLEPHRRSVYCGAIGYINNNGDMDTNIAIRTLVCSKGVIHCWAGGGIVADSEAASEYQETLDKVNKILPVLVNLNNSLGSPMAKTQDMADAG</sequence>
<dbReference type="GO" id="GO:0046820">
    <property type="term" value="F:4-amino-4-deoxychorismate synthase activity"/>
    <property type="evidence" value="ECO:0007669"/>
    <property type="project" value="UniProtKB-EC"/>
</dbReference>
<evidence type="ECO:0000256" key="2">
    <source>
        <dbReference type="ARBA" id="ARBA00022679"/>
    </source>
</evidence>
<evidence type="ECO:0000256" key="1">
    <source>
        <dbReference type="ARBA" id="ARBA00013139"/>
    </source>
</evidence>
<dbReference type="InterPro" id="IPR019999">
    <property type="entry name" value="Anth_synth_I-like"/>
</dbReference>
<dbReference type="GO" id="GO:0009396">
    <property type="term" value="P:folic acid-containing compound biosynthetic process"/>
    <property type="evidence" value="ECO:0007669"/>
    <property type="project" value="InterPro"/>
</dbReference>
<reference evidence="6" key="1">
    <citation type="submission" date="2017-09" db="EMBL/GenBank/DDBJ databases">
        <authorList>
            <person name="Varghese N."/>
            <person name="Submissions S."/>
        </authorList>
    </citation>
    <scope>NUCLEOTIDE SEQUENCE [LARGE SCALE GENOMIC DNA]</scope>
    <source>
        <strain evidence="6">CGMCC 1.12461</strain>
    </source>
</reference>
<dbReference type="PRINTS" id="PR00095">
    <property type="entry name" value="ANTSNTHASEI"/>
</dbReference>
<dbReference type="Gene3D" id="3.60.120.10">
    <property type="entry name" value="Anthranilate synthase"/>
    <property type="match status" value="1"/>
</dbReference>
<dbReference type="InterPro" id="IPR005802">
    <property type="entry name" value="ADC_synth_comp_1"/>
</dbReference>
<gene>
    <name evidence="5" type="ORF">SAMN06297280_1739</name>
</gene>
<keyword evidence="2" id="KW-0808">Transferase</keyword>
<dbReference type="EMBL" id="OBEB01000003">
    <property type="protein sequence ID" value="SNY51041.1"/>
    <property type="molecule type" value="Genomic_DNA"/>
</dbReference>